<sequence>MASACIICLQCTSTVDLYQLPFPNKNHITQTASLSDPHSLSLLLKSCTTIRSLSQATQLHAHLLKLGISSDPYIQNSLIQAYSACDSLALAHQLFDQMPQRTVVSWNCMMAGYSNHGHWKELYSLFLQMMHESSVKPNSVTLVRALTACVKLGDFDTGWMIHRFIKDDFREMPLNLANALLNMYAKSGEMEFAQRFFDNMTEKDVISWTTMISGFAKSGNMAFGRMVFNHMPERTTVSWNAMLSGYIENGLFEDGVSLFLEMVGASEKPDKVTFLNVLALCVRLEHLYMGRSIHGYMHKIGIEPRVNLINSLIEMYIKCGDMQCAKCLFERMSEKNEASWTSMMRCGLMECYHRISCSKGLSP</sequence>
<evidence type="ECO:0000256" key="1">
    <source>
        <dbReference type="ARBA" id="ARBA00022737"/>
    </source>
</evidence>
<dbReference type="Proteomes" id="UP000017836">
    <property type="component" value="Unassembled WGS sequence"/>
</dbReference>
<dbReference type="eggNOG" id="KOG4197">
    <property type="taxonomic scope" value="Eukaryota"/>
</dbReference>
<gene>
    <name evidence="3" type="ORF">AMTR_s00002p00271260</name>
</gene>
<evidence type="ECO:0000256" key="2">
    <source>
        <dbReference type="PROSITE-ProRule" id="PRU00708"/>
    </source>
</evidence>
<dbReference type="Gramene" id="ERN01542">
    <property type="protein sequence ID" value="ERN01542"/>
    <property type="gene ID" value="AMTR_s00002p00271260"/>
</dbReference>
<feature type="repeat" description="PPR" evidence="2">
    <location>
        <begin position="204"/>
        <end position="234"/>
    </location>
</feature>
<dbReference type="Pfam" id="PF13041">
    <property type="entry name" value="PPR_2"/>
    <property type="match status" value="2"/>
</dbReference>
<dbReference type="Pfam" id="PF01535">
    <property type="entry name" value="PPR"/>
    <property type="match status" value="4"/>
</dbReference>
<dbReference type="InterPro" id="IPR011990">
    <property type="entry name" value="TPR-like_helical_dom_sf"/>
</dbReference>
<dbReference type="FunFam" id="1.25.40.10:FF:000344">
    <property type="entry name" value="Pentatricopeptide repeat-containing protein"/>
    <property type="match status" value="1"/>
</dbReference>
<dbReference type="HOGENOM" id="CLU_763657_0_0_1"/>
<dbReference type="NCBIfam" id="TIGR00756">
    <property type="entry name" value="PPR"/>
    <property type="match status" value="3"/>
</dbReference>
<dbReference type="EMBL" id="KI394767">
    <property type="protein sequence ID" value="ERN01542.1"/>
    <property type="molecule type" value="Genomic_DNA"/>
</dbReference>
<evidence type="ECO:0000313" key="3">
    <source>
        <dbReference type="EMBL" id="ERN01542.1"/>
    </source>
</evidence>
<feature type="repeat" description="PPR" evidence="2">
    <location>
        <begin position="102"/>
        <end position="137"/>
    </location>
</feature>
<name>W1NV77_AMBTC</name>
<dbReference type="PROSITE" id="PS51375">
    <property type="entry name" value="PPR"/>
    <property type="match status" value="3"/>
</dbReference>
<keyword evidence="4" id="KW-1185">Reference proteome</keyword>
<dbReference type="PANTHER" id="PTHR47926">
    <property type="entry name" value="PENTATRICOPEPTIDE REPEAT-CONTAINING PROTEIN"/>
    <property type="match status" value="1"/>
</dbReference>
<proteinExistence type="predicted"/>
<dbReference type="GO" id="GO:0009451">
    <property type="term" value="P:RNA modification"/>
    <property type="evidence" value="ECO:0007669"/>
    <property type="project" value="InterPro"/>
</dbReference>
<dbReference type="OMA" id="ECYHRIS"/>
<accession>W1NV77</accession>
<dbReference type="Gene3D" id="1.25.40.10">
    <property type="entry name" value="Tetratricopeptide repeat domain"/>
    <property type="match status" value="3"/>
</dbReference>
<protein>
    <recommendedName>
        <fullName evidence="5">Pentacotripeptide-repeat region of PRORP domain-containing protein</fullName>
    </recommendedName>
</protein>
<dbReference type="GO" id="GO:0003723">
    <property type="term" value="F:RNA binding"/>
    <property type="evidence" value="ECO:0007669"/>
    <property type="project" value="InterPro"/>
</dbReference>
<reference evidence="4" key="1">
    <citation type="journal article" date="2013" name="Science">
        <title>The Amborella genome and the evolution of flowering plants.</title>
        <authorList>
            <consortium name="Amborella Genome Project"/>
        </authorList>
    </citation>
    <scope>NUCLEOTIDE SEQUENCE [LARGE SCALE GENOMIC DNA]</scope>
</reference>
<dbReference type="InterPro" id="IPR002885">
    <property type="entry name" value="PPR_rpt"/>
</dbReference>
<dbReference type="PANTHER" id="PTHR47926:SF387">
    <property type="entry name" value="PENTATRICOPEPTIDE REPEAT-CONTAINING PROTEIN"/>
    <property type="match status" value="1"/>
</dbReference>
<dbReference type="AlphaFoldDB" id="W1NV77"/>
<feature type="repeat" description="PPR" evidence="2">
    <location>
        <begin position="235"/>
        <end position="269"/>
    </location>
</feature>
<organism evidence="3 4">
    <name type="scientific">Amborella trichopoda</name>
    <dbReference type="NCBI Taxonomy" id="13333"/>
    <lineage>
        <taxon>Eukaryota</taxon>
        <taxon>Viridiplantae</taxon>
        <taxon>Streptophyta</taxon>
        <taxon>Embryophyta</taxon>
        <taxon>Tracheophyta</taxon>
        <taxon>Spermatophyta</taxon>
        <taxon>Magnoliopsida</taxon>
        <taxon>Amborellales</taxon>
        <taxon>Amborellaceae</taxon>
        <taxon>Amborella</taxon>
    </lineage>
</organism>
<dbReference type="InterPro" id="IPR046960">
    <property type="entry name" value="PPR_At4g14850-like_plant"/>
</dbReference>
<keyword evidence="1" id="KW-0677">Repeat</keyword>
<evidence type="ECO:0000313" key="4">
    <source>
        <dbReference type="Proteomes" id="UP000017836"/>
    </source>
</evidence>
<evidence type="ECO:0008006" key="5">
    <source>
        <dbReference type="Google" id="ProtNLM"/>
    </source>
</evidence>